<evidence type="ECO:0000313" key="2">
    <source>
        <dbReference type="Proteomes" id="UP001140510"/>
    </source>
</evidence>
<name>A0A9W8ZBK6_9PLEO</name>
<accession>A0A9W8ZBK6</accession>
<evidence type="ECO:0000313" key="1">
    <source>
        <dbReference type="EMBL" id="KAJ4404128.1"/>
    </source>
</evidence>
<dbReference type="EMBL" id="JAPEVA010000045">
    <property type="protein sequence ID" value="KAJ4404128.1"/>
    <property type="molecule type" value="Genomic_DNA"/>
</dbReference>
<keyword evidence="2" id="KW-1185">Reference proteome</keyword>
<protein>
    <submittedName>
        <fullName evidence="1">Uncharacterized protein</fullName>
    </submittedName>
</protein>
<organism evidence="1 2">
    <name type="scientific">Didymella pomorum</name>
    <dbReference type="NCBI Taxonomy" id="749634"/>
    <lineage>
        <taxon>Eukaryota</taxon>
        <taxon>Fungi</taxon>
        <taxon>Dikarya</taxon>
        <taxon>Ascomycota</taxon>
        <taxon>Pezizomycotina</taxon>
        <taxon>Dothideomycetes</taxon>
        <taxon>Pleosporomycetidae</taxon>
        <taxon>Pleosporales</taxon>
        <taxon>Pleosporineae</taxon>
        <taxon>Didymellaceae</taxon>
        <taxon>Didymella</taxon>
    </lineage>
</organism>
<dbReference type="OrthoDB" id="3688572at2759"/>
<dbReference type="Proteomes" id="UP001140510">
    <property type="component" value="Unassembled WGS sequence"/>
</dbReference>
<sequence>MKLLEFSGVATAANSSLNDFVTILGWDASLSWQGGSTVEIWTGGHGRQPVNFEDARGTNLPDPAFNILNEKCPQSNRYSTGAGCCVADNDDGLWGTLWTNVLIEGDPKWTVSRQKVWVRPVQACWATEGIRIVLMQLAADTLRAYARKDNGYKSYDVPEVKNKNWDGIYCNMPELVRLETIPPHEHVTFYPERLGNFMHIQTWGWGEFKQFPFTITDAFHPCKTRKWVDAAIDRYKNGLLGLLPDWQGAFKRASRVTIDGHKYCTDEPQALFDYLASFFFFF</sequence>
<proteinExistence type="predicted"/>
<reference evidence="1" key="1">
    <citation type="submission" date="2022-10" db="EMBL/GenBank/DDBJ databases">
        <title>Tapping the CABI collections for fungal endophytes: first genome assemblies for Collariella, Neodidymelliopsis, Ascochyta clinopodiicola, Didymella pomorum, Didymosphaeria variabile, Neocosmospora piperis and Neocucurbitaria cava.</title>
        <authorList>
            <person name="Hill R."/>
        </authorList>
    </citation>
    <scope>NUCLEOTIDE SEQUENCE</scope>
    <source>
        <strain evidence="1">IMI 355091</strain>
    </source>
</reference>
<comment type="caution">
    <text evidence="1">The sequence shown here is derived from an EMBL/GenBank/DDBJ whole genome shotgun (WGS) entry which is preliminary data.</text>
</comment>
<dbReference type="AlphaFoldDB" id="A0A9W8ZBK6"/>
<gene>
    <name evidence="1" type="ORF">N0V91_006030</name>
</gene>